<dbReference type="Pfam" id="PF12704">
    <property type="entry name" value="MacB_PCD"/>
    <property type="match status" value="1"/>
</dbReference>
<feature type="transmembrane region" description="Helical" evidence="6">
    <location>
        <begin position="663"/>
        <end position="688"/>
    </location>
</feature>
<evidence type="ECO:0000256" key="3">
    <source>
        <dbReference type="ARBA" id="ARBA00022692"/>
    </source>
</evidence>
<keyword evidence="3 6" id="KW-0812">Transmembrane</keyword>
<evidence type="ECO:0000256" key="5">
    <source>
        <dbReference type="ARBA" id="ARBA00023136"/>
    </source>
</evidence>
<feature type="transmembrane region" description="Helical" evidence="6">
    <location>
        <begin position="21"/>
        <end position="41"/>
    </location>
</feature>
<keyword evidence="4 6" id="KW-1133">Transmembrane helix</keyword>
<evidence type="ECO:0000256" key="2">
    <source>
        <dbReference type="ARBA" id="ARBA00022475"/>
    </source>
</evidence>
<evidence type="ECO:0000259" key="7">
    <source>
        <dbReference type="Pfam" id="PF02687"/>
    </source>
</evidence>
<feature type="domain" description="ABC3 transporter permease C-terminal" evidence="7">
    <location>
        <begin position="285"/>
        <end position="393"/>
    </location>
</feature>
<evidence type="ECO:0000256" key="6">
    <source>
        <dbReference type="SAM" id="Phobius"/>
    </source>
</evidence>
<evidence type="ECO:0000259" key="8">
    <source>
        <dbReference type="Pfam" id="PF12704"/>
    </source>
</evidence>
<feature type="transmembrane region" description="Helical" evidence="6">
    <location>
        <begin position="715"/>
        <end position="734"/>
    </location>
</feature>
<accession>A0ABZ0ILV0</accession>
<evidence type="ECO:0000313" key="10">
    <source>
        <dbReference type="Proteomes" id="UP001302349"/>
    </source>
</evidence>
<dbReference type="PANTHER" id="PTHR30572">
    <property type="entry name" value="MEMBRANE COMPONENT OF TRANSPORTER-RELATED"/>
    <property type="match status" value="1"/>
</dbReference>
<evidence type="ECO:0000313" key="9">
    <source>
        <dbReference type="EMBL" id="WOK05285.1"/>
    </source>
</evidence>
<feature type="transmembrane region" description="Helical" evidence="6">
    <location>
        <begin position="335"/>
        <end position="356"/>
    </location>
</feature>
<dbReference type="Proteomes" id="UP001302349">
    <property type="component" value="Chromosome"/>
</dbReference>
<organism evidence="9 10">
    <name type="scientific">Imperialibacter roseus</name>
    <dbReference type="NCBI Taxonomy" id="1324217"/>
    <lineage>
        <taxon>Bacteria</taxon>
        <taxon>Pseudomonadati</taxon>
        <taxon>Bacteroidota</taxon>
        <taxon>Cytophagia</taxon>
        <taxon>Cytophagales</taxon>
        <taxon>Flammeovirgaceae</taxon>
        <taxon>Imperialibacter</taxon>
    </lineage>
</organism>
<keyword evidence="2" id="KW-1003">Cell membrane</keyword>
<feature type="transmembrane region" description="Helical" evidence="6">
    <location>
        <begin position="279"/>
        <end position="301"/>
    </location>
</feature>
<dbReference type="RefSeq" id="WP_317488046.1">
    <property type="nucleotide sequence ID" value="NZ_CP136051.1"/>
</dbReference>
<dbReference type="InterPro" id="IPR050250">
    <property type="entry name" value="Macrolide_Exporter_MacB"/>
</dbReference>
<protein>
    <submittedName>
        <fullName evidence="9">ABC transporter permease</fullName>
    </submittedName>
</protein>
<reference evidence="9 10" key="1">
    <citation type="journal article" date="2023" name="Microbiol. Resour. Announc.">
        <title>Complete Genome Sequence of Imperialibacter roseus strain P4T.</title>
        <authorList>
            <person name="Tizabi D.R."/>
            <person name="Bachvaroff T."/>
            <person name="Hill R.T."/>
        </authorList>
    </citation>
    <scope>NUCLEOTIDE SEQUENCE [LARGE SCALE GENOMIC DNA]</scope>
    <source>
        <strain evidence="9 10">P4T</strain>
    </source>
</reference>
<feature type="transmembrane region" description="Helical" evidence="6">
    <location>
        <begin position="415"/>
        <end position="438"/>
    </location>
</feature>
<dbReference type="InterPro" id="IPR003838">
    <property type="entry name" value="ABC3_permease_C"/>
</dbReference>
<dbReference type="PANTHER" id="PTHR30572:SF18">
    <property type="entry name" value="ABC-TYPE MACROLIDE FAMILY EXPORT SYSTEM PERMEASE COMPONENT 2"/>
    <property type="match status" value="1"/>
</dbReference>
<dbReference type="InterPro" id="IPR025857">
    <property type="entry name" value="MacB_PCD"/>
</dbReference>
<name>A0ABZ0ILV0_9BACT</name>
<comment type="subcellular location">
    <subcellularLocation>
        <location evidence="1">Cell membrane</location>
        <topology evidence="1">Multi-pass membrane protein</topology>
    </subcellularLocation>
</comment>
<proteinExistence type="predicted"/>
<evidence type="ECO:0000256" key="4">
    <source>
        <dbReference type="ARBA" id="ARBA00022989"/>
    </source>
</evidence>
<feature type="transmembrane region" description="Helical" evidence="6">
    <location>
        <begin position="746"/>
        <end position="768"/>
    </location>
</feature>
<dbReference type="Pfam" id="PF02687">
    <property type="entry name" value="FtsX"/>
    <property type="match status" value="2"/>
</dbReference>
<sequence length="786" mass="88255">MVKNYFTIALRVLRRDRLFSIVNILGLSVGLTTVLFIFLWVNDEISFDKFHEEIENIYYVYEHQEYSNGQSFYSYVTPGPLAPALLERYSEIEGAVRFTWANFTIKVGDVLVNEDQVYMTDQSFFDVFSFRVLRGKRETLLTDPSSIVITRDLAIKYFGSDWERQDVVGQAIRLDDKWNVAVSGVVENPPRQSGLQFHAVVPFHFLADRWGSWIETDWGSNALRTYVKLANGANAEALADALRYEVETHNEGSNVELFLLPFEELHLTALNGKNDPKTYLRIFVVAAIFILLIACINFTNLATARAMKRAKEIGVRKSIGAMRSQLIGQYLMESLVLALVSSIVAVGLAAVLLPWFNQASGKQLLWTDVDAIFVAGLAIIVGFTGIFAGIYPAFYLSSFKPVEVLKGTVKLQGGLFRKALVILQFTLSTVLILSTVVVNRQLSFMKSKDLGYKLENVIYLEMKGDPQPGYKALQANANRFPEILSLTVADQVPINGGYSTSNMDWEGKDPESDVNVYFINTGYDYLQTLGIDLAAGRTHSREFSTDTMNVVINEAMAELIGRSPDELVGERFRLWKNEGKIIGVAKNYHFEKMNAKISPQVISLSPRRSNNVMVRISGANLQQSLASVRTIWEEAVPDQPFDYSFMDQEFNEVYEKETQVSQLFTSFSVIAILISCIGLFGLASFVAAQMRREIGLRKVLGATMQQIVFAFSKRFLGWVIVANIIGLPVGYWLMNLWLEEYAYRITVQPTMLAAVALLTLGITLTTILHQSISSAATNPADVLRHE</sequence>
<feature type="domain" description="ABC3 transporter permease C-terminal" evidence="7">
    <location>
        <begin position="666"/>
        <end position="778"/>
    </location>
</feature>
<dbReference type="EMBL" id="CP136051">
    <property type="protein sequence ID" value="WOK05285.1"/>
    <property type="molecule type" value="Genomic_DNA"/>
</dbReference>
<evidence type="ECO:0000256" key="1">
    <source>
        <dbReference type="ARBA" id="ARBA00004651"/>
    </source>
</evidence>
<feature type="transmembrane region" description="Helical" evidence="6">
    <location>
        <begin position="371"/>
        <end position="394"/>
    </location>
</feature>
<gene>
    <name evidence="9" type="ORF">RT717_19580</name>
</gene>
<keyword evidence="10" id="KW-1185">Reference proteome</keyword>
<feature type="domain" description="MacB-like periplasmic core" evidence="8">
    <location>
        <begin position="20"/>
        <end position="243"/>
    </location>
</feature>
<keyword evidence="5 6" id="KW-0472">Membrane</keyword>